<sequence>MANVGNTSVDTLLEELDRESNELKDEFEKLCAEIVQLHPTTGRTSVGAIEEVKKKFNDMQVKLEELSKKLKEVEKEMEETQE</sequence>
<dbReference type="Proteomes" id="UP000694864">
    <property type="component" value="Chromosome 3"/>
</dbReference>
<reference evidence="2" key="1">
    <citation type="journal article" date="2014" name="Nat. Commun.">
        <title>The emerging biofuel crop Camelina sativa retains a highly undifferentiated hexaploid genome structure.</title>
        <authorList>
            <person name="Kagale S."/>
            <person name="Koh C."/>
            <person name="Nixon J."/>
            <person name="Bollina V."/>
            <person name="Clarke W.E."/>
            <person name="Tuteja R."/>
            <person name="Spillane C."/>
            <person name="Robinson S.J."/>
            <person name="Links M.G."/>
            <person name="Clarke C."/>
            <person name="Higgins E.E."/>
            <person name="Huebert T."/>
            <person name="Sharpe A.G."/>
            <person name="Parkin I.A."/>
        </authorList>
    </citation>
    <scope>NUCLEOTIDE SEQUENCE [LARGE SCALE GENOMIC DNA]</scope>
    <source>
        <strain evidence="2">cv. DH55</strain>
    </source>
</reference>
<reference evidence="3" key="2">
    <citation type="submission" date="2025-08" db="UniProtKB">
        <authorList>
            <consortium name="RefSeq"/>
        </authorList>
    </citation>
    <scope>IDENTIFICATION</scope>
    <source>
        <tissue evidence="3">Leaf</tissue>
    </source>
</reference>
<feature type="coiled-coil region" evidence="1">
    <location>
        <begin position="6"/>
        <end position="76"/>
    </location>
</feature>
<protein>
    <submittedName>
        <fullName evidence="3">Uncharacterized protein LOC109132282</fullName>
    </submittedName>
</protein>
<evidence type="ECO:0000256" key="1">
    <source>
        <dbReference type="SAM" id="Coils"/>
    </source>
</evidence>
<keyword evidence="2" id="KW-1185">Reference proteome</keyword>
<proteinExistence type="predicted"/>
<dbReference type="RefSeq" id="XP_019099369.1">
    <property type="nucleotide sequence ID" value="XM_019243824.1"/>
</dbReference>
<evidence type="ECO:0000313" key="2">
    <source>
        <dbReference type="Proteomes" id="UP000694864"/>
    </source>
</evidence>
<name>A0ABM1RK31_CAMSA</name>
<gene>
    <name evidence="3" type="primary">LOC109132282</name>
</gene>
<evidence type="ECO:0000313" key="3">
    <source>
        <dbReference type="RefSeq" id="XP_019099369.1"/>
    </source>
</evidence>
<keyword evidence="1" id="KW-0175">Coiled coil</keyword>
<organism evidence="2 3">
    <name type="scientific">Camelina sativa</name>
    <name type="common">False flax</name>
    <name type="synonym">Myagrum sativum</name>
    <dbReference type="NCBI Taxonomy" id="90675"/>
    <lineage>
        <taxon>Eukaryota</taxon>
        <taxon>Viridiplantae</taxon>
        <taxon>Streptophyta</taxon>
        <taxon>Embryophyta</taxon>
        <taxon>Tracheophyta</taxon>
        <taxon>Spermatophyta</taxon>
        <taxon>Magnoliopsida</taxon>
        <taxon>eudicotyledons</taxon>
        <taxon>Gunneridae</taxon>
        <taxon>Pentapetalae</taxon>
        <taxon>rosids</taxon>
        <taxon>malvids</taxon>
        <taxon>Brassicales</taxon>
        <taxon>Brassicaceae</taxon>
        <taxon>Camelineae</taxon>
        <taxon>Camelina</taxon>
    </lineage>
</organism>
<dbReference type="GeneID" id="109132282"/>
<accession>A0ABM1RK31</accession>